<evidence type="ECO:0000256" key="5">
    <source>
        <dbReference type="SAM" id="Phobius"/>
    </source>
</evidence>
<keyword evidence="3 5" id="KW-1133">Transmembrane helix</keyword>
<reference evidence="7" key="1">
    <citation type="submission" date="2023-03" db="EMBL/GenBank/DDBJ databases">
        <title>Edaphobacter sp.</title>
        <authorList>
            <person name="Huber K.J."/>
            <person name="Papendorf J."/>
            <person name="Pilke C."/>
            <person name="Bunk B."/>
            <person name="Sproeer C."/>
            <person name="Pester M."/>
        </authorList>
    </citation>
    <scope>NUCLEOTIDE SEQUENCE</scope>
    <source>
        <strain evidence="7">DSM 110680</strain>
    </source>
</reference>
<gene>
    <name evidence="7" type="ORF">P8935_00325</name>
</gene>
<feature type="transmembrane region" description="Helical" evidence="5">
    <location>
        <begin position="339"/>
        <end position="361"/>
    </location>
</feature>
<dbReference type="PROSITE" id="PS50850">
    <property type="entry name" value="MFS"/>
    <property type="match status" value="1"/>
</dbReference>
<comment type="subcellular location">
    <subcellularLocation>
        <location evidence="1">Membrane</location>
        <topology evidence="1">Multi-pass membrane protein</topology>
    </subcellularLocation>
</comment>
<proteinExistence type="predicted"/>
<dbReference type="Gene3D" id="1.20.1250.20">
    <property type="entry name" value="MFS general substrate transporter like domains"/>
    <property type="match status" value="2"/>
</dbReference>
<dbReference type="Pfam" id="PF07690">
    <property type="entry name" value="MFS_1"/>
    <property type="match status" value="2"/>
</dbReference>
<feature type="transmembrane region" description="Helical" evidence="5">
    <location>
        <begin position="401"/>
        <end position="422"/>
    </location>
</feature>
<feature type="transmembrane region" description="Helical" evidence="5">
    <location>
        <begin position="373"/>
        <end position="395"/>
    </location>
</feature>
<dbReference type="RefSeq" id="WP_348263018.1">
    <property type="nucleotide sequence ID" value="NZ_CP121196.1"/>
</dbReference>
<dbReference type="InterPro" id="IPR011701">
    <property type="entry name" value="MFS"/>
</dbReference>
<accession>A0AAU7DKG8</accession>
<keyword evidence="4 5" id="KW-0472">Membrane</keyword>
<dbReference type="InterPro" id="IPR005829">
    <property type="entry name" value="Sugar_transporter_CS"/>
</dbReference>
<dbReference type="EMBL" id="CP121196">
    <property type="protein sequence ID" value="XBH17793.1"/>
    <property type="molecule type" value="Genomic_DNA"/>
</dbReference>
<feature type="transmembrane region" description="Helical" evidence="5">
    <location>
        <begin position="165"/>
        <end position="189"/>
    </location>
</feature>
<feature type="transmembrane region" description="Helical" evidence="5">
    <location>
        <begin position="110"/>
        <end position="138"/>
    </location>
</feature>
<evidence type="ECO:0000313" key="7">
    <source>
        <dbReference type="EMBL" id="XBH17793.1"/>
    </source>
</evidence>
<dbReference type="PROSITE" id="PS00217">
    <property type="entry name" value="SUGAR_TRANSPORT_2"/>
    <property type="match status" value="1"/>
</dbReference>
<feature type="domain" description="Major facilitator superfamily (MFS) profile" evidence="6">
    <location>
        <begin position="41"/>
        <end position="426"/>
    </location>
</feature>
<keyword evidence="2 5" id="KW-0812">Transmembrane</keyword>
<dbReference type="GO" id="GO:0046943">
    <property type="term" value="F:carboxylic acid transmembrane transporter activity"/>
    <property type="evidence" value="ECO:0007669"/>
    <property type="project" value="TreeGrafter"/>
</dbReference>
<evidence type="ECO:0000256" key="3">
    <source>
        <dbReference type="ARBA" id="ARBA00022989"/>
    </source>
</evidence>
<feature type="transmembrane region" description="Helical" evidence="5">
    <location>
        <begin position="278"/>
        <end position="303"/>
    </location>
</feature>
<feature type="transmembrane region" description="Helical" evidence="5">
    <location>
        <begin position="315"/>
        <end position="333"/>
    </location>
</feature>
<feature type="transmembrane region" description="Helical" evidence="5">
    <location>
        <begin position="243"/>
        <end position="266"/>
    </location>
</feature>
<dbReference type="GO" id="GO:0005886">
    <property type="term" value="C:plasma membrane"/>
    <property type="evidence" value="ECO:0007669"/>
    <property type="project" value="TreeGrafter"/>
</dbReference>
<dbReference type="PANTHER" id="PTHR23508">
    <property type="entry name" value="CARBOXYLIC ACID TRANSPORTER PROTEIN HOMOLOG"/>
    <property type="match status" value="1"/>
</dbReference>
<evidence type="ECO:0000259" key="6">
    <source>
        <dbReference type="PROSITE" id="PS50850"/>
    </source>
</evidence>
<dbReference type="AlphaFoldDB" id="A0AAU7DKG8"/>
<evidence type="ECO:0000256" key="1">
    <source>
        <dbReference type="ARBA" id="ARBA00004141"/>
    </source>
</evidence>
<organism evidence="7">
    <name type="scientific">Telmatobacter sp. DSM 110680</name>
    <dbReference type="NCBI Taxonomy" id="3036704"/>
    <lineage>
        <taxon>Bacteria</taxon>
        <taxon>Pseudomonadati</taxon>
        <taxon>Acidobacteriota</taxon>
        <taxon>Terriglobia</taxon>
        <taxon>Terriglobales</taxon>
        <taxon>Acidobacteriaceae</taxon>
        <taxon>Telmatobacter</taxon>
    </lineage>
</organism>
<sequence>MRRWSSLGTNAERSLSISINPNLAPVVSFRWSEATTTQRRVVLAASLGWMLDAFDVMLYSIVLATLMRAFGMSRTTAGLLNALTLIASALGGLLFGVLADRFGRRRMLSVSILVYSVFTFACGFSTSITMLAVCRFLLGLGMGGEWNTGAALVAESWSSALRGRALGIVQSSWAVGYAISAVVAGLILAHASWRWVFFAGILPAGLVFWIQSHVPEPPLWKRAHAARAKDETCSRLRGSVKALAVLTATNTLGMFGWWGLFTWIPAYLVLPAAQGGRGFAALSLTGFLVTVNLLGMLPGYLLFGVLADRFGRKRTFVVYLAAAALAVPLLAGARQPGWILLFACVAAFFGTGFFTGSGIIGSEIFPTESRATALGISYNVARGLSALAPVTIGVLSERHGLPWAFGASAAAFAGAACVALMLPETRGVELA</sequence>
<protein>
    <submittedName>
        <fullName evidence="7">MFS transporter</fullName>
    </submittedName>
</protein>
<dbReference type="SUPFAM" id="SSF103473">
    <property type="entry name" value="MFS general substrate transporter"/>
    <property type="match status" value="1"/>
</dbReference>
<name>A0AAU7DKG8_9BACT</name>
<evidence type="ECO:0000256" key="2">
    <source>
        <dbReference type="ARBA" id="ARBA00022692"/>
    </source>
</evidence>
<feature type="transmembrane region" description="Helical" evidence="5">
    <location>
        <begin position="41"/>
        <end position="66"/>
    </location>
</feature>
<dbReference type="InterPro" id="IPR036259">
    <property type="entry name" value="MFS_trans_sf"/>
</dbReference>
<evidence type="ECO:0000256" key="4">
    <source>
        <dbReference type="ARBA" id="ARBA00023136"/>
    </source>
</evidence>
<feature type="transmembrane region" description="Helical" evidence="5">
    <location>
        <begin position="78"/>
        <end position="98"/>
    </location>
</feature>
<dbReference type="PANTHER" id="PTHR23508:SF10">
    <property type="entry name" value="CARBOXYLIC ACID TRANSPORTER PROTEIN HOMOLOG"/>
    <property type="match status" value="1"/>
</dbReference>
<dbReference type="InterPro" id="IPR020846">
    <property type="entry name" value="MFS_dom"/>
</dbReference>